<evidence type="ECO:0000256" key="1">
    <source>
        <dbReference type="ARBA" id="ARBA00022737"/>
    </source>
</evidence>
<dbReference type="PhylomeDB" id="A0A0G4GD44"/>
<evidence type="ECO:0000256" key="3">
    <source>
        <dbReference type="SAM" id="MobiDB-lite"/>
    </source>
</evidence>
<keyword evidence="1" id="KW-0677">Repeat</keyword>
<feature type="region of interest" description="Disordered" evidence="3">
    <location>
        <begin position="469"/>
        <end position="951"/>
    </location>
</feature>
<feature type="compositionally biased region" description="Low complexity" evidence="3">
    <location>
        <begin position="1056"/>
        <end position="1090"/>
    </location>
</feature>
<dbReference type="SUPFAM" id="SSF48403">
    <property type="entry name" value="Ankyrin repeat"/>
    <property type="match status" value="1"/>
</dbReference>
<evidence type="ECO:0000313" key="5">
    <source>
        <dbReference type="Proteomes" id="UP000041254"/>
    </source>
</evidence>
<feature type="compositionally biased region" description="Low complexity" evidence="3">
    <location>
        <begin position="836"/>
        <end position="851"/>
    </location>
</feature>
<dbReference type="InterPro" id="IPR036770">
    <property type="entry name" value="Ankyrin_rpt-contain_sf"/>
</dbReference>
<feature type="compositionally biased region" description="Basic and acidic residues" evidence="3">
    <location>
        <begin position="1030"/>
        <end position="1050"/>
    </location>
</feature>
<dbReference type="PANTHER" id="PTHR24178">
    <property type="entry name" value="MOLTING PROTEIN MLT-4"/>
    <property type="match status" value="1"/>
</dbReference>
<feature type="region of interest" description="Disordered" evidence="3">
    <location>
        <begin position="971"/>
        <end position="1137"/>
    </location>
</feature>
<dbReference type="Proteomes" id="UP000041254">
    <property type="component" value="Unassembled WGS sequence"/>
</dbReference>
<dbReference type="Gene3D" id="1.25.40.20">
    <property type="entry name" value="Ankyrin repeat-containing domain"/>
    <property type="match status" value="1"/>
</dbReference>
<feature type="compositionally biased region" description="Polar residues" evidence="3">
    <location>
        <begin position="588"/>
        <end position="597"/>
    </location>
</feature>
<feature type="compositionally biased region" description="Acidic residues" evidence="3">
    <location>
        <begin position="858"/>
        <end position="869"/>
    </location>
</feature>
<keyword evidence="2" id="KW-0040">ANK repeat</keyword>
<protein>
    <submittedName>
        <fullName evidence="4">Uncharacterized protein</fullName>
    </submittedName>
</protein>
<gene>
    <name evidence="4" type="ORF">Vbra_22142</name>
</gene>
<reference evidence="4 5" key="1">
    <citation type="submission" date="2014-11" db="EMBL/GenBank/DDBJ databases">
        <authorList>
            <person name="Zhu J."/>
            <person name="Qi W."/>
            <person name="Song R."/>
        </authorList>
    </citation>
    <scope>NUCLEOTIDE SEQUENCE [LARGE SCALE GENOMIC DNA]</scope>
</reference>
<dbReference type="EMBL" id="CDMY01000624">
    <property type="protein sequence ID" value="CEM26919.1"/>
    <property type="molecule type" value="Genomic_DNA"/>
</dbReference>
<feature type="compositionally biased region" description="Pro residues" evidence="3">
    <location>
        <begin position="718"/>
        <end position="732"/>
    </location>
</feature>
<organism evidence="4 5">
    <name type="scientific">Vitrella brassicaformis (strain CCMP3155)</name>
    <dbReference type="NCBI Taxonomy" id="1169540"/>
    <lineage>
        <taxon>Eukaryota</taxon>
        <taxon>Sar</taxon>
        <taxon>Alveolata</taxon>
        <taxon>Colpodellida</taxon>
        <taxon>Vitrellaceae</taxon>
        <taxon>Vitrella</taxon>
    </lineage>
</organism>
<dbReference type="InParanoid" id="A0A0G4GD44"/>
<feature type="compositionally biased region" description="Acidic residues" evidence="3">
    <location>
        <begin position="19"/>
        <end position="30"/>
    </location>
</feature>
<feature type="compositionally biased region" description="Basic and acidic residues" evidence="3">
    <location>
        <begin position="498"/>
        <end position="528"/>
    </location>
</feature>
<proteinExistence type="predicted"/>
<sequence length="1178" mass="125287">MSSGRPETDMASNGLADGGDGDVEVAEEETTGGGRHTENKGNRSGGIDEGDLLSRAAHRIYRSGQGRTRQIGGAALPLGWRSLENGVVDVSVPTGTSDASIRLCGGIVNHTITDAQQVTELIQQLRADPNVEPGLLTTGTTGGSVTYPVLSLCINNLTNNSVPSIWAGDVNGGCTPVAMPMWQTPALQLAIMRALIEGGADINAGRRDEAAGRIEYGPADMCWPIRVAIRACNPAAFDLLMGQPGLQLRGRWVMQLPRTLPTDQPTEESEAILLSLYRQLIQRDSTLATERDSDGTNQVHVAAMTPPVWSQQFIENYIDLLVANGADITAASSGGATPLHFAAICGSHCVAASLCRRLTAADINRGRLNDPTLTALATAAIQLNSDTQRLRDDKVGEETKDESRGRIPNLQKAIRVLLEAGTDSALMPTATEHQRRCRQLVLAERATVVNELPVPEPRPATIEAQERLQKLKEHRDKRKSRQATRQAKEAPTAADLARQQRDADAKMAALIKEEEAASKKKAAPEGKGGKKKGKVGKGQPSTATSTATSTSSPPGGEDDQADSSGAADDADEDGDSLLLGSAFASRAIESQKQTTSPKHQKAAPTRPKPAAHTKRSTRSPFSPFQPPTPKRKTTDQPSADRLLLSHPSCVSTADQTPREERLPMEPAGGKLGGGRGLGLPAAAPALLPRPAPSIPRLPSAAELRESAKRRSFVLSSPSYPPPPPRPLPPAHRPPSGADDPFPPLAHEPQQLDELFASSSSADRPSCHRGPPPLVKCPGRVESVAEEGVERDAGSDVEETGADGEGTDTVQRLPSVAAAADDADTRGTGRPNRQKPSSRSSGAAAASASSLSFGPANQDPDDSEDDEEYDAQTQIAILASIHEANPAAMMMPPPSMPPSSSLSSAAAAASPGPLQDAVSRAMFPSSSSGHRPSCHRGPPPLVKCPRSPGASLTYDEHRPSSFYWPSTTFDACPSSSSYDHPTAAAAPPAVAAAAATPYQQPLGPSHDHEGNQGASAAGGGGVGDSLGVSSREAELQRKNDELARELEETKRRLAQMSIQQHQASSSSSSSAPLPQQQPSPSRSISSSPRQRPSQREMGCYDDRCSKWRRDLQQVRAENSRRREENEGIKRKNEGRKKKDKIALVELLHEPEYQCEHCKKRVEFAGSRDEVRQWADQPIT</sequence>
<feature type="compositionally biased region" description="Low complexity" evidence="3">
    <location>
        <begin position="897"/>
        <end position="910"/>
    </location>
</feature>
<feature type="compositionally biased region" description="Basic and acidic residues" evidence="3">
    <location>
        <begin position="1097"/>
        <end position="1130"/>
    </location>
</feature>
<feature type="compositionally biased region" description="Acidic residues" evidence="3">
    <location>
        <begin position="794"/>
        <end position="805"/>
    </location>
</feature>
<dbReference type="AlphaFoldDB" id="A0A0G4GD44"/>
<feature type="compositionally biased region" description="Low complexity" evidence="3">
    <location>
        <begin position="537"/>
        <end position="555"/>
    </location>
</feature>
<evidence type="ECO:0000256" key="2">
    <source>
        <dbReference type="ARBA" id="ARBA00023043"/>
    </source>
</evidence>
<evidence type="ECO:0000313" key="4">
    <source>
        <dbReference type="EMBL" id="CEM26919.1"/>
    </source>
</evidence>
<dbReference type="VEuPathDB" id="CryptoDB:Vbra_22142"/>
<keyword evidence="5" id="KW-1185">Reference proteome</keyword>
<feature type="compositionally biased region" description="Low complexity" evidence="3">
    <location>
        <begin position="980"/>
        <end position="996"/>
    </location>
</feature>
<feature type="region of interest" description="Disordered" evidence="3">
    <location>
        <begin position="1"/>
        <end position="50"/>
    </location>
</feature>
<name>A0A0G4GD44_VITBC</name>
<accession>A0A0G4GD44</accession>